<dbReference type="InterPro" id="IPR011006">
    <property type="entry name" value="CheY-like_superfamily"/>
</dbReference>
<dbReference type="InterPro" id="IPR001789">
    <property type="entry name" value="Sig_transdc_resp-reg_receiver"/>
</dbReference>
<evidence type="ECO:0000313" key="5">
    <source>
        <dbReference type="EMBL" id="BAJ04288.1"/>
    </source>
</evidence>
<reference evidence="6" key="1">
    <citation type="journal article" date="2010" name="Mol. Biosyst.">
        <title>Complete genome sequence and comparative analysis of Shewanella violacea, a psychrophilic and piezophilic bacterium from deep sea floor sediments.</title>
        <authorList>
            <person name="Aono E."/>
            <person name="Baba T."/>
            <person name="Ara T."/>
            <person name="Nishi T."/>
            <person name="Nakamichi T."/>
            <person name="Inamoto E."/>
            <person name="Toyonaga H."/>
            <person name="Hasegawa M."/>
            <person name="Takai Y."/>
            <person name="Okumura Y."/>
            <person name="Baba M."/>
            <person name="Tomita M."/>
            <person name="Kato C."/>
            <person name="Oshima T."/>
            <person name="Nakasone K."/>
            <person name="Mori H."/>
        </authorList>
    </citation>
    <scope>NUCLEOTIDE SEQUENCE [LARGE SCALE GENOMIC DNA]</scope>
    <source>
        <strain evidence="6">JCM 10179 / CIP 106290 / LMG 19151 / DSS12</strain>
    </source>
</reference>
<dbReference type="PANTHER" id="PTHR37299">
    <property type="entry name" value="TRANSCRIPTIONAL REGULATOR-RELATED"/>
    <property type="match status" value="1"/>
</dbReference>
<feature type="domain" description="HTH LytTR-type" evidence="4">
    <location>
        <begin position="143"/>
        <end position="248"/>
    </location>
</feature>
<feature type="modified residue" description="4-aspartylphosphate" evidence="2">
    <location>
        <position position="55"/>
    </location>
</feature>
<dbReference type="SMART" id="SM00850">
    <property type="entry name" value="LytTR"/>
    <property type="match status" value="1"/>
</dbReference>
<dbReference type="Pfam" id="PF00072">
    <property type="entry name" value="Response_reg"/>
    <property type="match status" value="1"/>
</dbReference>
<dbReference type="KEGG" id="svo:SVI_4317"/>
<accession>D4ZFC4</accession>
<name>D4ZFC4_SHEVD</name>
<gene>
    <name evidence="5" type="ordered locus">SVI_4317</name>
</gene>
<dbReference type="EMBL" id="AP011177">
    <property type="protein sequence ID" value="BAJ04288.1"/>
    <property type="molecule type" value="Genomic_DNA"/>
</dbReference>
<evidence type="ECO:0000256" key="1">
    <source>
        <dbReference type="ARBA" id="ARBA00023012"/>
    </source>
</evidence>
<dbReference type="Pfam" id="PF04397">
    <property type="entry name" value="LytTR"/>
    <property type="match status" value="1"/>
</dbReference>
<sequence>MANILIAEDEEILRTSLQFKLNKYWPQANIISSVATGTDALKALNSLKPDVAFLDIQMGDLTGIEVVQQTNHNFHAVFITAYDKYAIEAFDAGAIDYLLKPYSDQRLKDCIERVNARLSSVPADIKQLLSAIPGNREHFLNRIKIQIGNKFWLLSVDDIICFKACGRYVRVLTKDREALVRLPLKHLLSQLNPDIFWQIHRSTVINVEHLDHVQTADGEQLYALMKKLDEPLPVSRSYSYLFRSLSMDS</sequence>
<dbReference type="Gene3D" id="3.40.50.2300">
    <property type="match status" value="1"/>
</dbReference>
<dbReference type="PROSITE" id="PS50110">
    <property type="entry name" value="RESPONSE_REGULATORY"/>
    <property type="match status" value="1"/>
</dbReference>
<dbReference type="InterPro" id="IPR007492">
    <property type="entry name" value="LytTR_DNA-bd_dom"/>
</dbReference>
<dbReference type="GO" id="GO:0003677">
    <property type="term" value="F:DNA binding"/>
    <property type="evidence" value="ECO:0007669"/>
    <property type="project" value="InterPro"/>
</dbReference>
<evidence type="ECO:0000256" key="2">
    <source>
        <dbReference type="PROSITE-ProRule" id="PRU00169"/>
    </source>
</evidence>
<dbReference type="STRING" id="637905.SVI_4317"/>
<evidence type="ECO:0000259" key="4">
    <source>
        <dbReference type="PROSITE" id="PS50930"/>
    </source>
</evidence>
<dbReference type="PANTHER" id="PTHR37299:SF1">
    <property type="entry name" value="STAGE 0 SPORULATION PROTEIN A HOMOLOG"/>
    <property type="match status" value="1"/>
</dbReference>
<dbReference type="SMART" id="SM00448">
    <property type="entry name" value="REC"/>
    <property type="match status" value="1"/>
</dbReference>
<dbReference type="GO" id="GO:0000156">
    <property type="term" value="F:phosphorelay response regulator activity"/>
    <property type="evidence" value="ECO:0007669"/>
    <property type="project" value="InterPro"/>
</dbReference>
<dbReference type="SUPFAM" id="SSF52172">
    <property type="entry name" value="CheY-like"/>
    <property type="match status" value="1"/>
</dbReference>
<keyword evidence="2" id="KW-0597">Phosphoprotein</keyword>
<dbReference type="PROSITE" id="PS50930">
    <property type="entry name" value="HTH_LYTTR"/>
    <property type="match status" value="1"/>
</dbReference>
<feature type="domain" description="Response regulatory" evidence="3">
    <location>
        <begin position="3"/>
        <end position="115"/>
    </location>
</feature>
<dbReference type="RefSeq" id="WP_013053571.1">
    <property type="nucleotide sequence ID" value="NC_014012.1"/>
</dbReference>
<dbReference type="AlphaFoldDB" id="D4ZFC4"/>
<protein>
    <submittedName>
        <fullName evidence="5">Response regulator, AlgR/AgrA/LytR family</fullName>
    </submittedName>
</protein>
<keyword evidence="6" id="KW-1185">Reference proteome</keyword>
<dbReference type="eggNOG" id="COG3279">
    <property type="taxonomic scope" value="Bacteria"/>
</dbReference>
<dbReference type="OrthoDB" id="236568at2"/>
<organism evidence="5 6">
    <name type="scientific">Shewanella violacea (strain JCM 10179 / CIP 106290 / LMG 19151 / DSS12)</name>
    <dbReference type="NCBI Taxonomy" id="637905"/>
    <lineage>
        <taxon>Bacteria</taxon>
        <taxon>Pseudomonadati</taxon>
        <taxon>Pseudomonadota</taxon>
        <taxon>Gammaproteobacteria</taxon>
        <taxon>Alteromonadales</taxon>
        <taxon>Shewanellaceae</taxon>
        <taxon>Shewanella</taxon>
    </lineage>
</organism>
<keyword evidence="1" id="KW-0902">Two-component regulatory system</keyword>
<dbReference type="InterPro" id="IPR046947">
    <property type="entry name" value="LytR-like"/>
</dbReference>
<dbReference type="Proteomes" id="UP000002350">
    <property type="component" value="Chromosome"/>
</dbReference>
<evidence type="ECO:0000313" key="6">
    <source>
        <dbReference type="Proteomes" id="UP000002350"/>
    </source>
</evidence>
<dbReference type="Gene3D" id="2.40.50.1020">
    <property type="entry name" value="LytTr DNA-binding domain"/>
    <property type="match status" value="1"/>
</dbReference>
<evidence type="ECO:0000259" key="3">
    <source>
        <dbReference type="PROSITE" id="PS50110"/>
    </source>
</evidence>
<dbReference type="HOGENOM" id="CLU_000445_14_1_6"/>
<proteinExistence type="predicted"/>